<feature type="region of interest" description="Disordered" evidence="1">
    <location>
        <begin position="110"/>
        <end position="129"/>
    </location>
</feature>
<proteinExistence type="predicted"/>
<sequence length="129" mass="15242">MSEDKLHPSVVEFKHFVNKYPALRAEIRRSGRSWQEFYEKWALLGENDEVWEPYKTETETKASSGSKEKSPELFSQLMKLTEHMDFNKIQSQVSQLNHSIGAVQELIRQYQKTKHTPPQPRDPFNWFGD</sequence>
<evidence type="ECO:0000256" key="1">
    <source>
        <dbReference type="SAM" id="MobiDB-lite"/>
    </source>
</evidence>
<keyword evidence="3" id="KW-1185">Reference proteome</keyword>
<evidence type="ECO:0000313" key="2">
    <source>
        <dbReference type="EMBL" id="MFC2950221.1"/>
    </source>
</evidence>
<gene>
    <name evidence="2" type="ORF">ACFODW_18000</name>
</gene>
<evidence type="ECO:0000313" key="3">
    <source>
        <dbReference type="Proteomes" id="UP001595387"/>
    </source>
</evidence>
<dbReference type="Proteomes" id="UP001595387">
    <property type="component" value="Unassembled WGS sequence"/>
</dbReference>
<dbReference type="InterPro" id="IPR025953">
    <property type="entry name" value="YlbD_coat"/>
</dbReference>
<comment type="caution">
    <text evidence="2">The sequence shown here is derived from an EMBL/GenBank/DDBJ whole genome shotgun (WGS) entry which is preliminary data.</text>
</comment>
<protein>
    <submittedName>
        <fullName evidence="2">YlbD family protein</fullName>
    </submittedName>
</protein>
<accession>A0ABV7AAR0</accession>
<dbReference type="RefSeq" id="WP_390308313.1">
    <property type="nucleotide sequence ID" value="NZ_JBHRRZ010000040.1"/>
</dbReference>
<reference evidence="3" key="1">
    <citation type="journal article" date="2019" name="Int. J. Syst. Evol. Microbiol.">
        <title>The Global Catalogue of Microorganisms (GCM) 10K type strain sequencing project: providing services to taxonomists for standard genome sequencing and annotation.</title>
        <authorList>
            <consortium name="The Broad Institute Genomics Platform"/>
            <consortium name="The Broad Institute Genome Sequencing Center for Infectious Disease"/>
            <person name="Wu L."/>
            <person name="Ma J."/>
        </authorList>
    </citation>
    <scope>NUCLEOTIDE SEQUENCE [LARGE SCALE GENOMIC DNA]</scope>
    <source>
        <strain evidence="3">KCTC 13193</strain>
    </source>
</reference>
<dbReference type="Pfam" id="PF14071">
    <property type="entry name" value="YlbD_coat"/>
    <property type="match status" value="1"/>
</dbReference>
<organism evidence="2 3">
    <name type="scientific">Virgibacillus sediminis</name>
    <dbReference type="NCBI Taxonomy" id="202260"/>
    <lineage>
        <taxon>Bacteria</taxon>
        <taxon>Bacillati</taxon>
        <taxon>Bacillota</taxon>
        <taxon>Bacilli</taxon>
        <taxon>Bacillales</taxon>
        <taxon>Bacillaceae</taxon>
        <taxon>Virgibacillus</taxon>
    </lineage>
</organism>
<name>A0ABV7AAR0_9BACI</name>
<dbReference type="EMBL" id="JBHRRZ010000040">
    <property type="protein sequence ID" value="MFC2950221.1"/>
    <property type="molecule type" value="Genomic_DNA"/>
</dbReference>